<comment type="similarity">
    <text evidence="6">Belongs to the class I-like SAM-binding methyltransferase superfamily. RNA M5U methyltransferase family.</text>
</comment>
<dbReference type="InterPro" id="IPR002792">
    <property type="entry name" value="TRAM_dom"/>
</dbReference>
<dbReference type="InterPro" id="IPR010280">
    <property type="entry name" value="U5_MeTrfase_fam"/>
</dbReference>
<feature type="binding site" evidence="6">
    <location>
        <position position="300"/>
    </location>
    <ligand>
        <name>S-adenosyl-L-methionine</name>
        <dbReference type="ChEBI" id="CHEBI:59789"/>
    </ligand>
</feature>
<feature type="binding site" evidence="6">
    <location>
        <position position="280"/>
    </location>
    <ligand>
        <name>S-adenosyl-L-methionine</name>
        <dbReference type="ChEBI" id="CHEBI:59789"/>
    </ligand>
</feature>
<evidence type="ECO:0000256" key="2">
    <source>
        <dbReference type="ARBA" id="ARBA00022603"/>
    </source>
</evidence>
<keyword evidence="1" id="KW-0479">Metal-binding</keyword>
<feature type="active site" evidence="7">
    <location>
        <position position="374"/>
    </location>
</feature>
<dbReference type="Pfam" id="PF01938">
    <property type="entry name" value="TRAM"/>
    <property type="match status" value="1"/>
</dbReference>
<evidence type="ECO:0000256" key="5">
    <source>
        <dbReference type="ARBA" id="ARBA00023014"/>
    </source>
</evidence>
<comment type="caution">
    <text evidence="9">The sequence shown here is derived from an EMBL/GenBank/DDBJ whole genome shotgun (WGS) entry which is preliminary data.</text>
</comment>
<dbReference type="Proteomes" id="UP000584824">
    <property type="component" value="Unassembled WGS sequence"/>
</dbReference>
<dbReference type="Pfam" id="PF05958">
    <property type="entry name" value="tRNA_U5-meth_tr"/>
    <property type="match status" value="1"/>
</dbReference>
<dbReference type="Gene3D" id="2.40.50.140">
    <property type="entry name" value="Nucleic acid-binding proteins"/>
    <property type="match status" value="1"/>
</dbReference>
<evidence type="ECO:0000313" key="10">
    <source>
        <dbReference type="Proteomes" id="UP000584824"/>
    </source>
</evidence>
<sequence length="418" mass="44325">MSTETVTIANLGAEGDGVAHTPAGAVYVPFALPGETVAIARVKNQGTIMSITTPSPDRRAPACRHFGPDAEGGACGGCSLQHYADAPYQAYKRGLVVDALKAKGLDVPVAPLIPAQPGERRRTVFTMRRTEKEMLIGFNQAGSHHIVSIRECPVAVPGIVARLDDIRAIGSALATSADPFRVTVLETATGLDLGFEGIRKLGDKERQAMTRTVLRLKGIARVSHEGEILIEPVKPLISFGGVPVSPAPAGFTQATVAAEEAMAELVLGHLAKAKKIADLFAGAGTFALRLARKAKVHAVEGEAKALAALDLAARNTQGLKPVTVEKRDLFRRPLMVSELKGFDGLVFDPPRAGAEAQVKELARTAVPRIAAVSCNPLTLARDLRVLVDGGYRIDSVTPIDQFLWSSHVEAVALLSREK</sequence>
<dbReference type="PANTHER" id="PTHR11061">
    <property type="entry name" value="RNA M5U METHYLTRANSFERASE"/>
    <property type="match status" value="1"/>
</dbReference>
<dbReference type="EMBL" id="JACIDU010000011">
    <property type="protein sequence ID" value="MBB4104324.1"/>
    <property type="molecule type" value="Genomic_DNA"/>
</dbReference>
<dbReference type="RefSeq" id="WP_183793408.1">
    <property type="nucleotide sequence ID" value="NZ_JACIDU010000011.1"/>
</dbReference>
<evidence type="ECO:0000259" key="8">
    <source>
        <dbReference type="Pfam" id="PF01938"/>
    </source>
</evidence>
<name>A0A7W6K358_9HYPH</name>
<evidence type="ECO:0000256" key="6">
    <source>
        <dbReference type="PROSITE-ProRule" id="PRU01024"/>
    </source>
</evidence>
<keyword evidence="1" id="KW-0408">Iron</keyword>
<evidence type="ECO:0000256" key="3">
    <source>
        <dbReference type="ARBA" id="ARBA00022679"/>
    </source>
</evidence>
<keyword evidence="10" id="KW-1185">Reference proteome</keyword>
<keyword evidence="4 6" id="KW-0949">S-adenosyl-L-methionine</keyword>
<dbReference type="SUPFAM" id="SSF50249">
    <property type="entry name" value="Nucleic acid-binding proteins"/>
    <property type="match status" value="1"/>
</dbReference>
<dbReference type="PANTHER" id="PTHR11061:SF49">
    <property type="entry name" value="23S RRNA (URACIL(1939)-C(5))-METHYLTRANSFERASE RLMD"/>
    <property type="match status" value="1"/>
</dbReference>
<dbReference type="PROSITE" id="PS01230">
    <property type="entry name" value="TRMA_1"/>
    <property type="match status" value="1"/>
</dbReference>
<gene>
    <name evidence="9" type="ORF">GGQ66_002898</name>
</gene>
<dbReference type="GO" id="GO:0070475">
    <property type="term" value="P:rRNA base methylation"/>
    <property type="evidence" value="ECO:0007669"/>
    <property type="project" value="TreeGrafter"/>
</dbReference>
<dbReference type="AlphaFoldDB" id="A0A7W6K358"/>
<accession>A0A7W6K358</accession>
<keyword evidence="5" id="KW-0411">Iron-sulfur</keyword>
<dbReference type="EC" id="2.1.1.190" evidence="9"/>
<evidence type="ECO:0000313" key="9">
    <source>
        <dbReference type="EMBL" id="MBB4104324.1"/>
    </source>
</evidence>
<protein>
    <submittedName>
        <fullName evidence="9">23S rRNA (Uracil1939-C5)-methyltransferase</fullName>
        <ecNumber evidence="9">2.1.1.190</ecNumber>
    </submittedName>
</protein>
<dbReference type="SUPFAM" id="SSF53335">
    <property type="entry name" value="S-adenosyl-L-methionine-dependent methyltransferases"/>
    <property type="match status" value="1"/>
</dbReference>
<keyword evidence="1" id="KW-0004">4Fe-4S</keyword>
<keyword evidence="3 6" id="KW-0808">Transferase</keyword>
<dbReference type="GO" id="GO:0070041">
    <property type="term" value="F:rRNA (uridine-C5-)-methyltransferase activity"/>
    <property type="evidence" value="ECO:0007669"/>
    <property type="project" value="TreeGrafter"/>
</dbReference>
<evidence type="ECO:0000256" key="4">
    <source>
        <dbReference type="ARBA" id="ARBA00022691"/>
    </source>
</evidence>
<evidence type="ECO:0000256" key="7">
    <source>
        <dbReference type="PROSITE-ProRule" id="PRU10015"/>
    </source>
</evidence>
<dbReference type="InterPro" id="IPR030390">
    <property type="entry name" value="MeTrfase_TrmA_AS"/>
</dbReference>
<dbReference type="GO" id="GO:0051539">
    <property type="term" value="F:4 iron, 4 sulfur cluster binding"/>
    <property type="evidence" value="ECO:0007669"/>
    <property type="project" value="UniProtKB-KW"/>
</dbReference>
<dbReference type="InterPro" id="IPR029063">
    <property type="entry name" value="SAM-dependent_MTases_sf"/>
</dbReference>
<reference evidence="9 10" key="1">
    <citation type="submission" date="2020-08" db="EMBL/GenBank/DDBJ databases">
        <title>Genomic Encyclopedia of Type Strains, Phase IV (KMG-IV): sequencing the most valuable type-strain genomes for metagenomic binning, comparative biology and taxonomic classification.</title>
        <authorList>
            <person name="Goeker M."/>
        </authorList>
    </citation>
    <scope>NUCLEOTIDE SEQUENCE [LARGE SCALE GENOMIC DNA]</scope>
    <source>
        <strain evidence="9 10">DSM 26385</strain>
    </source>
</reference>
<feature type="domain" description="TRAM" evidence="8">
    <location>
        <begin position="2"/>
        <end position="39"/>
    </location>
</feature>
<dbReference type="Gene3D" id="2.40.50.1070">
    <property type="match status" value="1"/>
</dbReference>
<keyword evidence="2 6" id="KW-0489">Methyltransferase</keyword>
<organism evidence="9 10">
    <name type="scientific">Allorhizobium borbori</name>
    <dbReference type="NCBI Taxonomy" id="485907"/>
    <lineage>
        <taxon>Bacteria</taxon>
        <taxon>Pseudomonadati</taxon>
        <taxon>Pseudomonadota</taxon>
        <taxon>Alphaproteobacteria</taxon>
        <taxon>Hyphomicrobiales</taxon>
        <taxon>Rhizobiaceae</taxon>
        <taxon>Rhizobium/Agrobacterium group</taxon>
        <taxon>Allorhizobium</taxon>
    </lineage>
</organism>
<evidence type="ECO:0000256" key="1">
    <source>
        <dbReference type="ARBA" id="ARBA00022485"/>
    </source>
</evidence>
<proteinExistence type="inferred from homology"/>
<feature type="active site" description="Nucleophile" evidence="6">
    <location>
        <position position="374"/>
    </location>
</feature>
<dbReference type="Gene3D" id="3.40.50.150">
    <property type="entry name" value="Vaccinia Virus protein VP39"/>
    <property type="match status" value="1"/>
</dbReference>
<dbReference type="InterPro" id="IPR012340">
    <property type="entry name" value="NA-bd_OB-fold"/>
</dbReference>
<feature type="binding site" evidence="6">
    <location>
        <position position="348"/>
    </location>
    <ligand>
        <name>S-adenosyl-L-methionine</name>
        <dbReference type="ChEBI" id="CHEBI:59789"/>
    </ligand>
</feature>
<feature type="binding site" evidence="6">
    <location>
        <position position="253"/>
    </location>
    <ligand>
        <name>S-adenosyl-L-methionine</name>
        <dbReference type="ChEBI" id="CHEBI:59789"/>
    </ligand>
</feature>
<dbReference type="PROSITE" id="PS51687">
    <property type="entry name" value="SAM_MT_RNA_M5U"/>
    <property type="match status" value="1"/>
</dbReference>